<gene>
    <name evidence="1" type="ORF">GA0070614_1097</name>
</gene>
<protein>
    <recommendedName>
        <fullName evidence="3">Cupin domain-containing protein</fullName>
    </recommendedName>
</protein>
<evidence type="ECO:0000313" key="1">
    <source>
        <dbReference type="EMBL" id="SCG43548.1"/>
    </source>
</evidence>
<dbReference type="OrthoDB" id="3576740at2"/>
<name>A0A1C5HBZ2_9ACTN</name>
<dbReference type="EMBL" id="LT607753">
    <property type="protein sequence ID" value="SCG43548.1"/>
    <property type="molecule type" value="Genomic_DNA"/>
</dbReference>
<dbReference type="Proteomes" id="UP000198215">
    <property type="component" value="Chromosome I"/>
</dbReference>
<dbReference type="RefSeq" id="WP_088974928.1">
    <property type="nucleotide sequence ID" value="NZ_LT607753.1"/>
</dbReference>
<dbReference type="InterPro" id="IPR011051">
    <property type="entry name" value="RmlC_Cupin_sf"/>
</dbReference>
<evidence type="ECO:0008006" key="3">
    <source>
        <dbReference type="Google" id="ProtNLM"/>
    </source>
</evidence>
<evidence type="ECO:0000313" key="2">
    <source>
        <dbReference type="Proteomes" id="UP000198215"/>
    </source>
</evidence>
<reference evidence="2" key="1">
    <citation type="submission" date="2016-06" db="EMBL/GenBank/DDBJ databases">
        <authorList>
            <person name="Varghese N."/>
            <person name="Submissions Spin"/>
        </authorList>
    </citation>
    <scope>NUCLEOTIDE SEQUENCE [LARGE SCALE GENOMIC DNA]</scope>
    <source>
        <strain evidence="2">DSM 45161</strain>
    </source>
</reference>
<keyword evidence="2" id="KW-1185">Reference proteome</keyword>
<dbReference type="SUPFAM" id="SSF51182">
    <property type="entry name" value="RmlC-like cupins"/>
    <property type="match status" value="1"/>
</dbReference>
<accession>A0A1C5HBZ2</accession>
<dbReference type="InterPro" id="IPR014710">
    <property type="entry name" value="RmlC-like_jellyroll"/>
</dbReference>
<dbReference type="AlphaFoldDB" id="A0A1C5HBZ2"/>
<organism evidence="1 2">
    <name type="scientific">Micromonospora coxensis</name>
    <dbReference type="NCBI Taxonomy" id="356852"/>
    <lineage>
        <taxon>Bacteria</taxon>
        <taxon>Bacillati</taxon>
        <taxon>Actinomycetota</taxon>
        <taxon>Actinomycetes</taxon>
        <taxon>Micromonosporales</taxon>
        <taxon>Micromonosporaceae</taxon>
        <taxon>Micromonospora</taxon>
    </lineage>
</organism>
<dbReference type="Gene3D" id="2.60.120.10">
    <property type="entry name" value="Jelly Rolls"/>
    <property type="match status" value="1"/>
</dbReference>
<sequence length="108" mass="11363">MDDGEGPLSFLHSRLGPEMEMRVVALPPGGALDYDEADWRDAIVVVEQGQVELEAVGGTRQIVGCGDVLWLAALPLRALHNRGAVTATLVAVSRRAHSGPPADEPSPG</sequence>
<proteinExistence type="predicted"/>